<feature type="compositionally biased region" description="Low complexity" evidence="1">
    <location>
        <begin position="15"/>
        <end position="30"/>
    </location>
</feature>
<proteinExistence type="predicted"/>
<evidence type="ECO:0000313" key="3">
    <source>
        <dbReference type="Proteomes" id="UP000075398"/>
    </source>
</evidence>
<accession>A0A150J4M8</accession>
<evidence type="ECO:0000313" key="2">
    <source>
        <dbReference type="EMBL" id="KYC52142.1"/>
    </source>
</evidence>
<dbReference type="Proteomes" id="UP000075398">
    <property type="component" value="Unassembled WGS sequence"/>
</dbReference>
<dbReference type="AlphaFoldDB" id="A0A150J4M8"/>
<dbReference type="PATRIC" id="fig|1705409.3.peg.990"/>
<organism evidence="2 3">
    <name type="scientific">Candidatus Methanofastidiosum methylothiophilum</name>
    <dbReference type="NCBI Taxonomy" id="1705564"/>
    <lineage>
        <taxon>Archaea</taxon>
        <taxon>Methanobacteriati</taxon>
        <taxon>Methanobacteriota</taxon>
        <taxon>Stenosarchaea group</taxon>
        <taxon>Candidatus Methanofastidiosia</taxon>
        <taxon>Candidatus Methanofastidiosales</taxon>
        <taxon>Candidatus Methanofastidiosaceae</taxon>
        <taxon>Candidatus Methanofastidiosum</taxon>
    </lineage>
</organism>
<comment type="caution">
    <text evidence="2">The sequence shown here is derived from an EMBL/GenBank/DDBJ whole genome shotgun (WGS) entry which is preliminary data.</text>
</comment>
<reference evidence="2 3" key="1">
    <citation type="journal article" date="2016" name="ISME J.">
        <title>Chasing the elusive Euryarchaeota class WSA2: genomes reveal a uniquely fastidious methyl-reducing methanogen.</title>
        <authorList>
            <person name="Nobu M.K."/>
            <person name="Narihiro T."/>
            <person name="Kuroda K."/>
            <person name="Mei R."/>
            <person name="Liu W.T."/>
        </authorList>
    </citation>
    <scope>NUCLEOTIDE SEQUENCE [LARGE SCALE GENOMIC DNA]</scope>
    <source>
        <strain evidence="2">U1lsi0528_Bin055</strain>
    </source>
</reference>
<feature type="region of interest" description="Disordered" evidence="1">
    <location>
        <begin position="1"/>
        <end position="38"/>
    </location>
</feature>
<evidence type="ECO:0000256" key="1">
    <source>
        <dbReference type="SAM" id="MobiDB-lite"/>
    </source>
</evidence>
<protein>
    <submittedName>
        <fullName evidence="2">Uncharacterized protein</fullName>
    </submittedName>
</protein>
<name>A0A150J4M8_9EURY</name>
<gene>
    <name evidence="2" type="ORF">AMQ22_00960</name>
</gene>
<sequence>MTVNNTGGEQVNNVTPSSLTLGGTSTATGPVTGPSPGSANIAAGGSATFTWTYTAGAAGTVNFTGNASGTGATSGATVASTANASNDVTILGKNPLPENILFPGVTLERLILPSGPIPIDGSIGAIIDTGTSIIIDGKEIPVLELSEGTKIIIGQVNNKGFLTQTDATIKFEKLPQGISIGIDPQSQKIKAHSTGSYILTINVSPEVPEGEYLITVIASTRRGVLDTDTIKFVIS</sequence>
<feature type="compositionally biased region" description="Polar residues" evidence="1">
    <location>
        <begin position="1"/>
        <end position="14"/>
    </location>
</feature>
<dbReference type="EMBL" id="LNGC01000032">
    <property type="protein sequence ID" value="KYC52142.1"/>
    <property type="molecule type" value="Genomic_DNA"/>
</dbReference>